<feature type="non-terminal residue" evidence="1">
    <location>
        <position position="1"/>
    </location>
</feature>
<evidence type="ECO:0000313" key="2">
    <source>
        <dbReference type="Proteomes" id="UP000266841"/>
    </source>
</evidence>
<evidence type="ECO:0000313" key="1">
    <source>
        <dbReference type="EMBL" id="EJK57451.1"/>
    </source>
</evidence>
<accession>K0S952</accession>
<gene>
    <name evidence="1" type="ORF">THAOC_22502</name>
</gene>
<organism evidence="1 2">
    <name type="scientific">Thalassiosira oceanica</name>
    <name type="common">Marine diatom</name>
    <dbReference type="NCBI Taxonomy" id="159749"/>
    <lineage>
        <taxon>Eukaryota</taxon>
        <taxon>Sar</taxon>
        <taxon>Stramenopiles</taxon>
        <taxon>Ochrophyta</taxon>
        <taxon>Bacillariophyta</taxon>
        <taxon>Coscinodiscophyceae</taxon>
        <taxon>Thalassiosirophycidae</taxon>
        <taxon>Thalassiosirales</taxon>
        <taxon>Thalassiosiraceae</taxon>
        <taxon>Thalassiosira</taxon>
    </lineage>
</organism>
<comment type="caution">
    <text evidence="1">The sequence shown here is derived from an EMBL/GenBank/DDBJ whole genome shotgun (WGS) entry which is preliminary data.</text>
</comment>
<keyword evidence="2" id="KW-1185">Reference proteome</keyword>
<sequence length="162" mass="16759">AGIGPPGIDLDAMVLPNQVLDSVNTPCVKVSEYWKIKPPHLRHSLVVTVSSLRNPGWMAQYATNPKMLATAWRLLAKNPSTLVVASISEQNAAALFVLVSFVSAASGLAALGDTGELGTSPQHPARAGGFLNDAATHGSVPSKVRLLCLGSPGKAGLVLVDS</sequence>
<dbReference type="Proteomes" id="UP000266841">
    <property type="component" value="Unassembled WGS sequence"/>
</dbReference>
<dbReference type="AlphaFoldDB" id="K0S952"/>
<name>K0S952_THAOC</name>
<protein>
    <submittedName>
        <fullName evidence="1">Uncharacterized protein</fullName>
    </submittedName>
</protein>
<proteinExistence type="predicted"/>
<reference evidence="1 2" key="1">
    <citation type="journal article" date="2012" name="Genome Biol.">
        <title>Genome and low-iron response of an oceanic diatom adapted to chronic iron limitation.</title>
        <authorList>
            <person name="Lommer M."/>
            <person name="Specht M."/>
            <person name="Roy A.S."/>
            <person name="Kraemer L."/>
            <person name="Andreson R."/>
            <person name="Gutowska M.A."/>
            <person name="Wolf J."/>
            <person name="Bergner S.V."/>
            <person name="Schilhabel M.B."/>
            <person name="Klostermeier U.C."/>
            <person name="Beiko R.G."/>
            <person name="Rosenstiel P."/>
            <person name="Hippler M."/>
            <person name="Laroche J."/>
        </authorList>
    </citation>
    <scope>NUCLEOTIDE SEQUENCE [LARGE SCALE GENOMIC DNA]</scope>
    <source>
        <strain evidence="1 2">CCMP1005</strain>
    </source>
</reference>
<dbReference type="EMBL" id="AGNL01028167">
    <property type="protein sequence ID" value="EJK57451.1"/>
    <property type="molecule type" value="Genomic_DNA"/>
</dbReference>